<dbReference type="SUPFAM" id="SSF53756">
    <property type="entry name" value="UDP-Glycosyltransferase/glycogen phosphorylase"/>
    <property type="match status" value="1"/>
</dbReference>
<name>A0A242CDD2_9ENTE</name>
<dbReference type="EMBL" id="NGLE01000003">
    <property type="protein sequence ID" value="OTO08216.1"/>
    <property type="molecule type" value="Genomic_DNA"/>
</dbReference>
<evidence type="ECO:0000259" key="3">
    <source>
        <dbReference type="Pfam" id="PF06722"/>
    </source>
</evidence>
<sequence>MRTLLFAPETFNLAETTRMIEVAKKCQSQANCIFMGYSREFASFIEKEGFEFRFLTPHLTDADIRNIMKFDQLKTYKIPFTYDRLKMRVNNELQLIEELHPDGIIIGSTISLLLSARVKKVPLMYVKPYAYSRAHIEGPEFMKNSNRYLKKIVKYLILNLKWLPKDIKRLIKELGIEDQFTYTIDAMSGDLNCITTPELLTKNPDLPNNSVYVGPIFAKLKEEVPFSLQQLLEKATKPLIYCSMGSSGNRQLIFELLQNFDELPVEVISPMKNYLTEEQMNQLPRNVHIYDWLPAKEVQEKVTACVLHGGEGTIQTACLSGKPFIGVGLQKEQEYNISCCVEYGSAIQIKKHKLTDQRLFKKKLQELLSNQLFEQQAKKLQQQLQPIEGSFLAAKELMKFLDIHEK</sequence>
<dbReference type="STRING" id="1834181.A5880_002486"/>
<evidence type="ECO:0000313" key="5">
    <source>
        <dbReference type="EMBL" id="OTO08216.1"/>
    </source>
</evidence>
<organism evidence="5">
    <name type="scientific">Candidatus Enterococcus mansonii</name>
    <dbReference type="NCBI Taxonomy" id="1834181"/>
    <lineage>
        <taxon>Bacteria</taxon>
        <taxon>Bacillati</taxon>
        <taxon>Bacillota</taxon>
        <taxon>Bacilli</taxon>
        <taxon>Lactobacillales</taxon>
        <taxon>Enterococcaceae</taxon>
        <taxon>Enterococcus</taxon>
    </lineage>
</organism>
<dbReference type="OrthoDB" id="3416605at2"/>
<keyword evidence="6" id="KW-1185">Reference proteome</keyword>
<accession>A0A242CDD2</accession>
<dbReference type="InterPro" id="IPR050271">
    <property type="entry name" value="UDP-glycosyltransferase"/>
</dbReference>
<dbReference type="PANTHER" id="PTHR48043">
    <property type="entry name" value="EG:EG0003.4 PROTEIN-RELATED"/>
    <property type="match status" value="1"/>
</dbReference>
<evidence type="ECO:0000256" key="1">
    <source>
        <dbReference type="ARBA" id="ARBA00022676"/>
    </source>
</evidence>
<evidence type="ECO:0000313" key="6">
    <source>
        <dbReference type="Proteomes" id="UP000195139"/>
    </source>
</evidence>
<dbReference type="EMBL" id="NGLE02000001">
    <property type="protein sequence ID" value="MEI5993401.1"/>
    <property type="molecule type" value="Genomic_DNA"/>
</dbReference>
<dbReference type="Pfam" id="PF06722">
    <property type="entry name" value="EryCIII-like_C"/>
    <property type="match status" value="1"/>
</dbReference>
<dbReference type="RefSeq" id="WP_086331355.1">
    <property type="nucleotide sequence ID" value="NZ_NGLE02000001.1"/>
</dbReference>
<dbReference type="AlphaFoldDB" id="A0A242CDD2"/>
<keyword evidence="1" id="KW-0328">Glycosyltransferase</keyword>
<feature type="domain" description="Erythromycin biosynthesis protein CIII-like C-terminal" evidence="3">
    <location>
        <begin position="256"/>
        <end position="383"/>
    </location>
</feature>
<dbReference type="PANTHER" id="PTHR48043:SF145">
    <property type="entry name" value="FI06409P-RELATED"/>
    <property type="match status" value="1"/>
</dbReference>
<dbReference type="Gene3D" id="3.40.50.2000">
    <property type="entry name" value="Glycogen Phosphorylase B"/>
    <property type="match status" value="2"/>
</dbReference>
<gene>
    <name evidence="4" type="ORF">A5880_000948</name>
    <name evidence="5" type="ORF">A5880_002486</name>
</gene>
<evidence type="ECO:0000313" key="4">
    <source>
        <dbReference type="EMBL" id="MEI5993401.1"/>
    </source>
</evidence>
<proteinExistence type="predicted"/>
<reference evidence="5" key="1">
    <citation type="submission" date="2017-05" db="EMBL/GenBank/DDBJ databases">
        <title>The Genome Sequence of Enterococcus sp. 4G2_DIV0659.</title>
        <authorList>
            <consortium name="The Broad Institute Genomics Platform"/>
            <consortium name="The Broad Institute Genomic Center for Infectious Diseases"/>
            <person name="Earl A."/>
            <person name="Manson A."/>
            <person name="Schwartman J."/>
            <person name="Gilmore M."/>
            <person name="Abouelleil A."/>
            <person name="Cao P."/>
            <person name="Chapman S."/>
            <person name="Cusick C."/>
            <person name="Shea T."/>
            <person name="Young S."/>
            <person name="Neafsey D."/>
            <person name="Nusbaum C."/>
            <person name="Birren B."/>
        </authorList>
    </citation>
    <scope>NUCLEOTIDE SEQUENCE [LARGE SCALE GENOMIC DNA]</scope>
    <source>
        <strain evidence="5">4G2_DIV0659</strain>
    </source>
</reference>
<protein>
    <recommendedName>
        <fullName evidence="3">Erythromycin biosynthesis protein CIII-like C-terminal domain-containing protein</fullName>
    </recommendedName>
</protein>
<dbReference type="GO" id="GO:0008194">
    <property type="term" value="F:UDP-glycosyltransferase activity"/>
    <property type="evidence" value="ECO:0007669"/>
    <property type="project" value="TreeGrafter"/>
</dbReference>
<reference evidence="4 6" key="2">
    <citation type="submission" date="2018-07" db="EMBL/GenBank/DDBJ databases">
        <title>The Genome Sequence of Enterococcus sp. DIV0659b.</title>
        <authorList>
            <consortium name="The Broad Institute Genomics Platform"/>
            <consortium name="The Broad Institute Genomic Center for Infectious Diseases"/>
            <person name="Earl A."/>
            <person name="Manson A."/>
            <person name="Schwartman J."/>
            <person name="Gilmore M."/>
            <person name="Abouelleil A."/>
            <person name="Cao P."/>
            <person name="Chapman S."/>
            <person name="Cusick C."/>
            <person name="Shea T."/>
            <person name="Young S."/>
            <person name="Neafsey D."/>
            <person name="Nusbaum C."/>
            <person name="Birren B."/>
        </authorList>
    </citation>
    <scope>NUCLEOTIDE SEQUENCE [LARGE SCALE GENOMIC DNA]</scope>
    <source>
        <strain evidence="4 6">4G2_DIV0659</strain>
    </source>
</reference>
<keyword evidence="2" id="KW-0808">Transferase</keyword>
<dbReference type="InterPro" id="IPR010610">
    <property type="entry name" value="EryCIII-like_C"/>
</dbReference>
<dbReference type="Proteomes" id="UP000195139">
    <property type="component" value="Unassembled WGS sequence"/>
</dbReference>
<evidence type="ECO:0000256" key="2">
    <source>
        <dbReference type="ARBA" id="ARBA00022679"/>
    </source>
</evidence>
<comment type="caution">
    <text evidence="5">The sequence shown here is derived from an EMBL/GenBank/DDBJ whole genome shotgun (WGS) entry which is preliminary data.</text>
</comment>